<dbReference type="PANTHER" id="PTHR42643">
    <property type="entry name" value="IONOTROPIC RECEPTOR 20A-RELATED"/>
    <property type="match status" value="1"/>
</dbReference>
<evidence type="ECO:0000256" key="14">
    <source>
        <dbReference type="PIRSR" id="PIRSR601508-2"/>
    </source>
</evidence>
<feature type="site" description="Interaction with the cone snail toxin Con-ikot-ikot" evidence="14">
    <location>
        <position position="247"/>
    </location>
</feature>
<reference evidence="17 18" key="1">
    <citation type="journal article" date="2019" name="Sci. Rep.">
        <title>Orb-weaving spider Araneus ventricosus genome elucidates the spidroin gene catalogue.</title>
        <authorList>
            <person name="Kono N."/>
            <person name="Nakamura H."/>
            <person name="Ohtoshi R."/>
            <person name="Moran D.A.P."/>
            <person name="Shinohara A."/>
            <person name="Yoshida Y."/>
            <person name="Fujiwara M."/>
            <person name="Mori M."/>
            <person name="Tomita M."/>
            <person name="Arakawa K."/>
        </authorList>
    </citation>
    <scope>NUCLEOTIDE SEQUENCE [LARGE SCALE GENOMIC DNA]</scope>
</reference>
<dbReference type="AlphaFoldDB" id="A0A4Y2EC04"/>
<sequence>MVNSPKIKVAVLAIPEIMEINRSEHGIIKLSGYEGKFLQSILTKMGMEYEIVVPEDRQWGLQQDNGSWTGLIGMIERGEADMACTFLAMTDQRMEAVDFSSSYASEVYTFATHMPDSYKSNFAILHPFHATVWICLCGILVMTSIVYAQLQERKTSPGRIFYKLFASILKQPQEMHDKTWESSALLLMWSLFALIISLSYSATLLSFVMLPSKEHPISTIHELSEAVQGGSHQCIASKDGSELVSLRNSKEDYLSKLGNIIYRNKWFVNSSTINSEYFIRQGRSQLIYKNLAKLLFDAREDISISEDSLMSRPLAIALNRKFCCKSDLNSAISRLASAGIYYKHLKDSSIKHAMKAKIIQTIFPVHQLTINDITGALVMLTSGYLLSCFVVLWEIVFPRFLEHFNEWKHKIYQQHL</sequence>
<evidence type="ECO:0000256" key="7">
    <source>
        <dbReference type="ARBA" id="ARBA00023065"/>
    </source>
</evidence>
<dbReference type="EMBL" id="BGPR01000540">
    <property type="protein sequence ID" value="GBM25558.1"/>
    <property type="molecule type" value="Genomic_DNA"/>
</dbReference>
<protein>
    <submittedName>
        <fullName evidence="17">Glutamate receptor ionotropic, delta-2</fullName>
    </submittedName>
</protein>
<feature type="site" description="Crucial to convey clamshell closure to channel opening" evidence="14">
    <location>
        <position position="217"/>
    </location>
</feature>
<evidence type="ECO:0000256" key="5">
    <source>
        <dbReference type="ARBA" id="ARBA00022692"/>
    </source>
</evidence>
<dbReference type="Gene3D" id="3.40.190.10">
    <property type="entry name" value="Periplasmic binding protein-like II"/>
    <property type="match status" value="1"/>
</dbReference>
<gene>
    <name evidence="17" type="primary">grid2_0</name>
    <name evidence="17" type="ORF">AVEN_272552_1</name>
</gene>
<dbReference type="Pfam" id="PF00060">
    <property type="entry name" value="Lig_chan"/>
    <property type="match status" value="1"/>
</dbReference>
<keyword evidence="18" id="KW-1185">Reference proteome</keyword>
<dbReference type="SUPFAM" id="SSF53850">
    <property type="entry name" value="Periplasmic binding protein-like II"/>
    <property type="match status" value="1"/>
</dbReference>
<evidence type="ECO:0000259" key="16">
    <source>
        <dbReference type="SMART" id="SM00918"/>
    </source>
</evidence>
<evidence type="ECO:0000256" key="10">
    <source>
        <dbReference type="ARBA" id="ARBA00023180"/>
    </source>
</evidence>
<evidence type="ECO:0000256" key="3">
    <source>
        <dbReference type="ARBA" id="ARBA00022448"/>
    </source>
</evidence>
<feature type="transmembrane region" description="Helical" evidence="15">
    <location>
        <begin position="373"/>
        <end position="393"/>
    </location>
</feature>
<evidence type="ECO:0000256" key="12">
    <source>
        <dbReference type="ARBA" id="ARBA00023303"/>
    </source>
</evidence>
<dbReference type="InterPro" id="IPR052192">
    <property type="entry name" value="Insect_Ionotropic_Sensory_Rcpt"/>
</dbReference>
<evidence type="ECO:0000256" key="11">
    <source>
        <dbReference type="ARBA" id="ARBA00023286"/>
    </source>
</evidence>
<keyword evidence="10" id="KW-0325">Glycoprotein</keyword>
<evidence type="ECO:0000256" key="15">
    <source>
        <dbReference type="SAM" id="Phobius"/>
    </source>
</evidence>
<dbReference type="OrthoDB" id="6437138at2759"/>
<name>A0A4Y2EC04_ARAVE</name>
<dbReference type="InterPro" id="IPR019594">
    <property type="entry name" value="Glu/Gly-bd"/>
</dbReference>
<proteinExistence type="inferred from homology"/>
<keyword evidence="9 17" id="KW-0675">Receptor</keyword>
<dbReference type="GO" id="GO:0015276">
    <property type="term" value="F:ligand-gated monoatomic ion channel activity"/>
    <property type="evidence" value="ECO:0007669"/>
    <property type="project" value="InterPro"/>
</dbReference>
<dbReference type="SMART" id="SM00918">
    <property type="entry name" value="Lig_chan-Glu_bd"/>
    <property type="match status" value="1"/>
</dbReference>
<organism evidence="17 18">
    <name type="scientific">Araneus ventricosus</name>
    <name type="common">Orbweaver spider</name>
    <name type="synonym">Epeira ventricosa</name>
    <dbReference type="NCBI Taxonomy" id="182803"/>
    <lineage>
        <taxon>Eukaryota</taxon>
        <taxon>Metazoa</taxon>
        <taxon>Ecdysozoa</taxon>
        <taxon>Arthropoda</taxon>
        <taxon>Chelicerata</taxon>
        <taxon>Arachnida</taxon>
        <taxon>Araneae</taxon>
        <taxon>Araneomorphae</taxon>
        <taxon>Entelegynae</taxon>
        <taxon>Araneoidea</taxon>
        <taxon>Araneidae</taxon>
        <taxon>Araneus</taxon>
    </lineage>
</organism>
<feature type="binding site" evidence="13">
    <location>
        <position position="93"/>
    </location>
    <ligand>
        <name>L-glutamate</name>
        <dbReference type="ChEBI" id="CHEBI:29985"/>
    </ligand>
</feature>
<feature type="domain" description="Ionotropic glutamate receptor L-glutamate and glycine-binding" evidence="16">
    <location>
        <begin position="15"/>
        <end position="77"/>
    </location>
</feature>
<dbReference type="Proteomes" id="UP000499080">
    <property type="component" value="Unassembled WGS sequence"/>
</dbReference>
<evidence type="ECO:0000256" key="6">
    <source>
        <dbReference type="ARBA" id="ARBA00022989"/>
    </source>
</evidence>
<keyword evidence="8 15" id="KW-0472">Membrane</keyword>
<feature type="transmembrane region" description="Helical" evidence="15">
    <location>
        <begin position="130"/>
        <end position="150"/>
    </location>
</feature>
<dbReference type="InterPro" id="IPR001320">
    <property type="entry name" value="Iontro_rcpt_C"/>
</dbReference>
<keyword evidence="12" id="KW-0407">Ion channel</keyword>
<evidence type="ECO:0000256" key="4">
    <source>
        <dbReference type="ARBA" id="ARBA00022475"/>
    </source>
</evidence>
<keyword evidence="7" id="KW-0406">Ion transport</keyword>
<dbReference type="PANTHER" id="PTHR42643:SF24">
    <property type="entry name" value="IONOTROPIC RECEPTOR 60A"/>
    <property type="match status" value="1"/>
</dbReference>
<dbReference type="GO" id="GO:0038023">
    <property type="term" value="F:signaling receptor activity"/>
    <property type="evidence" value="ECO:0007669"/>
    <property type="project" value="InterPro"/>
</dbReference>
<keyword evidence="3" id="KW-0813">Transport</keyword>
<keyword evidence="6 15" id="KW-1133">Transmembrane helix</keyword>
<evidence type="ECO:0000256" key="2">
    <source>
        <dbReference type="ARBA" id="ARBA00008685"/>
    </source>
</evidence>
<dbReference type="InterPro" id="IPR001508">
    <property type="entry name" value="Iono_Glu_rcpt_met"/>
</dbReference>
<evidence type="ECO:0000256" key="1">
    <source>
        <dbReference type="ARBA" id="ARBA00004651"/>
    </source>
</evidence>
<evidence type="ECO:0000256" key="9">
    <source>
        <dbReference type="ARBA" id="ARBA00023170"/>
    </source>
</evidence>
<dbReference type="GO" id="GO:0005886">
    <property type="term" value="C:plasma membrane"/>
    <property type="evidence" value="ECO:0007669"/>
    <property type="project" value="UniProtKB-SubCell"/>
</dbReference>
<feature type="binding site" evidence="13">
    <location>
        <position position="241"/>
    </location>
    <ligand>
        <name>L-glutamate</name>
        <dbReference type="ChEBI" id="CHEBI:29985"/>
    </ligand>
</feature>
<dbReference type="GO" id="GO:0050906">
    <property type="term" value="P:detection of stimulus involved in sensory perception"/>
    <property type="evidence" value="ECO:0007669"/>
    <property type="project" value="UniProtKB-ARBA"/>
</dbReference>
<comment type="similarity">
    <text evidence="2">Belongs to the glutamate-gated ion channel (TC 1.A.10.1) family.</text>
</comment>
<evidence type="ECO:0000313" key="18">
    <source>
        <dbReference type="Proteomes" id="UP000499080"/>
    </source>
</evidence>
<accession>A0A4Y2EC04</accession>
<comment type="subcellular location">
    <subcellularLocation>
        <location evidence="1">Cell membrane</location>
        <topology evidence="1">Multi-pass membrane protein</topology>
    </subcellularLocation>
</comment>
<evidence type="ECO:0000313" key="17">
    <source>
        <dbReference type="EMBL" id="GBM25558.1"/>
    </source>
</evidence>
<keyword evidence="4" id="KW-1003">Cell membrane</keyword>
<feature type="transmembrane region" description="Helical" evidence="15">
    <location>
        <begin position="185"/>
        <end position="210"/>
    </location>
</feature>
<evidence type="ECO:0000256" key="8">
    <source>
        <dbReference type="ARBA" id="ARBA00023136"/>
    </source>
</evidence>
<keyword evidence="5 15" id="KW-0812">Transmembrane</keyword>
<dbReference type="Pfam" id="PF10613">
    <property type="entry name" value="Lig_chan-Glu_bd"/>
    <property type="match status" value="1"/>
</dbReference>
<evidence type="ECO:0000256" key="13">
    <source>
        <dbReference type="PIRSR" id="PIRSR601508-1"/>
    </source>
</evidence>
<dbReference type="Gene3D" id="1.10.287.70">
    <property type="match status" value="1"/>
</dbReference>
<comment type="caution">
    <text evidence="17">The sequence shown here is derived from an EMBL/GenBank/DDBJ whole genome shotgun (WGS) entry which is preliminary data.</text>
</comment>
<dbReference type="PRINTS" id="PR00177">
    <property type="entry name" value="NMDARECEPTOR"/>
</dbReference>
<keyword evidence="11" id="KW-1071">Ligand-gated ion channel</keyword>